<proteinExistence type="predicted"/>
<gene>
    <name evidence="2" type="ORF">FOM92_04590</name>
</gene>
<dbReference type="Pfam" id="PF10677">
    <property type="entry name" value="DUF2490"/>
    <property type="match status" value="1"/>
</dbReference>
<sequence length="217" mass="23753">MGVTALLLAATAPAVAADEDPNIWLAQSATIDLGGDMLLGLEAQERFTNDASRLGQFLFRPSIGYKLDKSTSIHLGYAYVYSDPQNGASTNEHRAFQQLSFRVAGDGKGVTVTGRTRFEQRFLEETDGTALRIRQQFRLTAPLSEKVRAIAWTEAFIGLNQTRLQRDGIGLWRNFAGVSVPLGKGVSLEPGYLNQYVVRTGTDRIDHVGNLTLSASF</sequence>
<dbReference type="OrthoDB" id="5381041at2"/>
<reference evidence="2 3" key="1">
    <citation type="submission" date="2019-07" db="EMBL/GenBank/DDBJ databases">
        <authorList>
            <person name="Park M."/>
        </authorList>
    </citation>
    <scope>NUCLEOTIDE SEQUENCE [LARGE SCALE GENOMIC DNA]</scope>
    <source>
        <strain evidence="2 3">KCTC32445</strain>
    </source>
</reference>
<feature type="chain" id="PRO_5022051755" evidence="1">
    <location>
        <begin position="17"/>
        <end position="217"/>
    </location>
</feature>
<keyword evidence="3" id="KW-1185">Reference proteome</keyword>
<organism evidence="2 3">
    <name type="scientific">Sphingorhabdus contaminans</name>
    <dbReference type="NCBI Taxonomy" id="1343899"/>
    <lineage>
        <taxon>Bacteria</taxon>
        <taxon>Pseudomonadati</taxon>
        <taxon>Pseudomonadota</taxon>
        <taxon>Alphaproteobacteria</taxon>
        <taxon>Sphingomonadales</taxon>
        <taxon>Sphingomonadaceae</taxon>
        <taxon>Sphingorhabdus</taxon>
    </lineage>
</organism>
<comment type="caution">
    <text evidence="2">The sequence shown here is derived from an EMBL/GenBank/DDBJ whole genome shotgun (WGS) entry which is preliminary data.</text>
</comment>
<keyword evidence="1" id="KW-0732">Signal</keyword>
<evidence type="ECO:0000256" key="1">
    <source>
        <dbReference type="SAM" id="SignalP"/>
    </source>
</evidence>
<dbReference type="InterPro" id="IPR019619">
    <property type="entry name" value="DUF2490"/>
</dbReference>
<dbReference type="AlphaFoldDB" id="A0A553WL11"/>
<dbReference type="Proteomes" id="UP000320160">
    <property type="component" value="Unassembled WGS sequence"/>
</dbReference>
<dbReference type="EMBL" id="VKKU01000001">
    <property type="protein sequence ID" value="TSB05399.1"/>
    <property type="molecule type" value="Genomic_DNA"/>
</dbReference>
<evidence type="ECO:0000313" key="3">
    <source>
        <dbReference type="Proteomes" id="UP000320160"/>
    </source>
</evidence>
<name>A0A553WL11_9SPHN</name>
<evidence type="ECO:0000313" key="2">
    <source>
        <dbReference type="EMBL" id="TSB05399.1"/>
    </source>
</evidence>
<protein>
    <submittedName>
        <fullName evidence="2">DUF2490 domain-containing protein</fullName>
    </submittedName>
</protein>
<accession>A0A553WL11</accession>
<feature type="signal peptide" evidence="1">
    <location>
        <begin position="1"/>
        <end position="16"/>
    </location>
</feature>